<protein>
    <submittedName>
        <fullName evidence="2">Uncharacterized protein</fullName>
    </submittedName>
</protein>
<evidence type="ECO:0000313" key="3">
    <source>
        <dbReference type="Proteomes" id="UP001396334"/>
    </source>
</evidence>
<reference evidence="2 3" key="1">
    <citation type="journal article" date="2024" name="G3 (Bethesda)">
        <title>Genome assembly of Hibiscus sabdariffa L. provides insights into metabolisms of medicinal natural products.</title>
        <authorList>
            <person name="Kim T."/>
        </authorList>
    </citation>
    <scope>NUCLEOTIDE SEQUENCE [LARGE SCALE GENOMIC DNA]</scope>
    <source>
        <strain evidence="2">TK-2024</strain>
        <tissue evidence="2">Old leaves</tissue>
    </source>
</reference>
<accession>A0ABR2RJ04</accession>
<keyword evidence="3" id="KW-1185">Reference proteome</keyword>
<dbReference type="PANTHER" id="PTHR33924:SF1">
    <property type="entry name" value="DNA-DIRECTED RNA POLYMERASE SUBUNIT BETA"/>
    <property type="match status" value="1"/>
</dbReference>
<evidence type="ECO:0000313" key="2">
    <source>
        <dbReference type="EMBL" id="KAK9012774.1"/>
    </source>
</evidence>
<feature type="region of interest" description="Disordered" evidence="1">
    <location>
        <begin position="28"/>
        <end position="86"/>
    </location>
</feature>
<dbReference type="PANTHER" id="PTHR33924">
    <property type="entry name" value="CATION-TRANSPORTING ATPASE"/>
    <property type="match status" value="1"/>
</dbReference>
<dbReference type="EMBL" id="JBBPBN010000022">
    <property type="protein sequence ID" value="KAK9012774.1"/>
    <property type="molecule type" value="Genomic_DNA"/>
</dbReference>
<gene>
    <name evidence="2" type="ORF">V6N11_040809</name>
</gene>
<feature type="region of interest" description="Disordered" evidence="1">
    <location>
        <begin position="109"/>
        <end position="138"/>
    </location>
</feature>
<sequence>MSGDNFTDGIPKVRPVLGDITNRSVKRGFSSISEKSGFDSKGEADSQFPKQARVGAENFIKEKPEKPQFEPNPKLTPTCSGDIDTSKGGLVSVNDRFSESKEGLELFGSEDTKEQGEGVAEAGHTLNENSKTEGQDLGVGRLASSKGGCIEWSRLPKPFSQSSKSFELERCAGLKNDGCTNLDAEGMLKACSCSFCLKAAYIWSDLHYQDVKGRIAVLKKSQKEARILVQESSKGNQADISNQGNANKSSKLESDLTSQWRSLFLNMEDIFVKEGNQLQASYTALKDLRENCKIDLERITGTPSEK</sequence>
<evidence type="ECO:0000256" key="1">
    <source>
        <dbReference type="SAM" id="MobiDB-lite"/>
    </source>
</evidence>
<name>A0ABR2RJ04_9ROSI</name>
<organism evidence="2 3">
    <name type="scientific">Hibiscus sabdariffa</name>
    <name type="common">roselle</name>
    <dbReference type="NCBI Taxonomy" id="183260"/>
    <lineage>
        <taxon>Eukaryota</taxon>
        <taxon>Viridiplantae</taxon>
        <taxon>Streptophyta</taxon>
        <taxon>Embryophyta</taxon>
        <taxon>Tracheophyta</taxon>
        <taxon>Spermatophyta</taxon>
        <taxon>Magnoliopsida</taxon>
        <taxon>eudicotyledons</taxon>
        <taxon>Gunneridae</taxon>
        <taxon>Pentapetalae</taxon>
        <taxon>rosids</taxon>
        <taxon>malvids</taxon>
        <taxon>Malvales</taxon>
        <taxon>Malvaceae</taxon>
        <taxon>Malvoideae</taxon>
        <taxon>Hibiscus</taxon>
    </lineage>
</organism>
<comment type="caution">
    <text evidence="2">The sequence shown here is derived from an EMBL/GenBank/DDBJ whole genome shotgun (WGS) entry which is preliminary data.</text>
</comment>
<dbReference type="Proteomes" id="UP001396334">
    <property type="component" value="Unassembled WGS sequence"/>
</dbReference>
<feature type="compositionally biased region" description="Basic and acidic residues" evidence="1">
    <location>
        <begin position="59"/>
        <end position="68"/>
    </location>
</feature>
<proteinExistence type="predicted"/>